<dbReference type="Proteomes" id="UP000823964">
    <property type="component" value="Unassembled WGS sequence"/>
</dbReference>
<keyword evidence="5" id="KW-0255">Endonuclease</keyword>
<evidence type="ECO:0000256" key="1">
    <source>
        <dbReference type="ARBA" id="ARBA00010923"/>
    </source>
</evidence>
<sequence>MSDRIEAIIDALRKKLLDAAVRGELVDHDNREEPASALLERIAAERSRLIREKKIKKPKSSSRIERRDGHFYESVDGSTPVCIDDELPFVIPDSWEWVRMGEISESALGKTLDQKKNTGEFYPYICNINVRQDGISLCTLKKTRFEQDELEKYSLALGDLLVCEGGDIGRAAVWEQDLPMRYQKALHRIRFFGKISPHYIRDVMELYKFSKELDKFCKGVTIKHLAQPELRKIFIPLPPLQEQHRIADALERHLKQLDILRESHRRMRRILHETPTSLRQQLLQAAIEGKLVAQDPKEEPASALLERIAKERAALPGKRKAAPQSRIERRSGGIFEIFPDGSEKDISDEIPFDIPKSWEWVRLETVCTYIQRGKSPKYSEIVKIPVISQKCIQWSGFTIEKARFIDPKSLSSYNRERFLEDGDLLLNSTGTGTIGRMAIYMSDLNPYGVALADGHVTVVRPYKDFVLNRFICTLFASPQIQSQIEKRSDGSTNQIEFSLSKVKETLVPLPPLQEQQRIVQRLEELLPLVSQA</sequence>
<evidence type="ECO:0000313" key="5">
    <source>
        <dbReference type="EMBL" id="HIX20084.1"/>
    </source>
</evidence>
<dbReference type="Pfam" id="PF01420">
    <property type="entry name" value="Methylase_S"/>
    <property type="match status" value="2"/>
</dbReference>
<name>A0A9D1VC60_9BACT</name>
<keyword evidence="3" id="KW-0238">DNA-binding</keyword>
<keyword evidence="2" id="KW-0680">Restriction system</keyword>
<dbReference type="GO" id="GO:0004519">
    <property type="term" value="F:endonuclease activity"/>
    <property type="evidence" value="ECO:0007669"/>
    <property type="project" value="UniProtKB-KW"/>
</dbReference>
<dbReference type="AlphaFoldDB" id="A0A9D1VC60"/>
<evidence type="ECO:0000313" key="6">
    <source>
        <dbReference type="Proteomes" id="UP000823964"/>
    </source>
</evidence>
<protein>
    <submittedName>
        <fullName evidence="5">Restriction endonuclease subunit S</fullName>
        <ecNumber evidence="5">3.1.21.-</ecNumber>
    </submittedName>
</protein>
<dbReference type="SUPFAM" id="SSF116734">
    <property type="entry name" value="DNA methylase specificity domain"/>
    <property type="match status" value="2"/>
</dbReference>
<dbReference type="InterPro" id="IPR051212">
    <property type="entry name" value="Type-I_RE_S_subunit"/>
</dbReference>
<comment type="caution">
    <text evidence="5">The sequence shown here is derived from an EMBL/GenBank/DDBJ whole genome shotgun (WGS) entry which is preliminary data.</text>
</comment>
<organism evidence="5 6">
    <name type="scientific">Candidatus Akkermansia intestinigallinarum</name>
    <dbReference type="NCBI Taxonomy" id="2838431"/>
    <lineage>
        <taxon>Bacteria</taxon>
        <taxon>Pseudomonadati</taxon>
        <taxon>Verrucomicrobiota</taxon>
        <taxon>Verrucomicrobiia</taxon>
        <taxon>Verrucomicrobiales</taxon>
        <taxon>Akkermansiaceae</taxon>
        <taxon>Akkermansia</taxon>
    </lineage>
</organism>
<dbReference type="Gene3D" id="3.90.220.20">
    <property type="entry name" value="DNA methylase specificity domains"/>
    <property type="match status" value="2"/>
</dbReference>
<feature type="domain" description="Type I restriction modification DNA specificity" evidence="4">
    <location>
        <begin position="355"/>
        <end position="525"/>
    </location>
</feature>
<evidence type="ECO:0000256" key="3">
    <source>
        <dbReference type="ARBA" id="ARBA00023125"/>
    </source>
</evidence>
<dbReference type="GO" id="GO:0009307">
    <property type="term" value="P:DNA restriction-modification system"/>
    <property type="evidence" value="ECO:0007669"/>
    <property type="project" value="UniProtKB-KW"/>
</dbReference>
<dbReference type="GO" id="GO:0016787">
    <property type="term" value="F:hydrolase activity"/>
    <property type="evidence" value="ECO:0007669"/>
    <property type="project" value="UniProtKB-KW"/>
</dbReference>
<gene>
    <name evidence="5" type="ORF">H9862_05710</name>
</gene>
<proteinExistence type="inferred from homology"/>
<dbReference type="PANTHER" id="PTHR43140">
    <property type="entry name" value="TYPE-1 RESTRICTION ENZYME ECOKI SPECIFICITY PROTEIN"/>
    <property type="match status" value="1"/>
</dbReference>
<evidence type="ECO:0000259" key="4">
    <source>
        <dbReference type="Pfam" id="PF01420"/>
    </source>
</evidence>
<accession>A0A9D1VC60</accession>
<reference evidence="5" key="1">
    <citation type="journal article" date="2021" name="PeerJ">
        <title>Extensive microbial diversity within the chicken gut microbiome revealed by metagenomics and culture.</title>
        <authorList>
            <person name="Gilroy R."/>
            <person name="Ravi A."/>
            <person name="Getino M."/>
            <person name="Pursley I."/>
            <person name="Horton D.L."/>
            <person name="Alikhan N.F."/>
            <person name="Baker D."/>
            <person name="Gharbi K."/>
            <person name="Hall N."/>
            <person name="Watson M."/>
            <person name="Adriaenssens E.M."/>
            <person name="Foster-Nyarko E."/>
            <person name="Jarju S."/>
            <person name="Secka A."/>
            <person name="Antonio M."/>
            <person name="Oren A."/>
            <person name="Chaudhuri R.R."/>
            <person name="La Ragione R."/>
            <person name="Hildebrand F."/>
            <person name="Pallen M.J."/>
        </authorList>
    </citation>
    <scope>NUCLEOTIDE SEQUENCE</scope>
    <source>
        <strain evidence="5">14975</strain>
    </source>
</reference>
<dbReference type="InterPro" id="IPR000055">
    <property type="entry name" value="Restrct_endonuc_typeI_TRD"/>
</dbReference>
<dbReference type="InterPro" id="IPR044946">
    <property type="entry name" value="Restrct_endonuc_typeI_TRD_sf"/>
</dbReference>
<evidence type="ECO:0000256" key="2">
    <source>
        <dbReference type="ARBA" id="ARBA00022747"/>
    </source>
</evidence>
<dbReference type="EC" id="3.1.21.-" evidence="5"/>
<comment type="similarity">
    <text evidence="1">Belongs to the type-I restriction system S methylase family.</text>
</comment>
<keyword evidence="5" id="KW-0540">Nuclease</keyword>
<dbReference type="PANTHER" id="PTHR43140:SF1">
    <property type="entry name" value="TYPE I RESTRICTION ENZYME ECOKI SPECIFICITY SUBUNIT"/>
    <property type="match status" value="1"/>
</dbReference>
<reference evidence="5" key="2">
    <citation type="submission" date="2021-04" db="EMBL/GenBank/DDBJ databases">
        <authorList>
            <person name="Gilroy R."/>
        </authorList>
    </citation>
    <scope>NUCLEOTIDE SEQUENCE</scope>
    <source>
        <strain evidence="5">14975</strain>
    </source>
</reference>
<feature type="domain" description="Type I restriction modification DNA specificity" evidence="4">
    <location>
        <begin position="92"/>
        <end position="261"/>
    </location>
</feature>
<dbReference type="EMBL" id="DXFQ01000100">
    <property type="protein sequence ID" value="HIX20084.1"/>
    <property type="molecule type" value="Genomic_DNA"/>
</dbReference>
<dbReference type="GO" id="GO:0003677">
    <property type="term" value="F:DNA binding"/>
    <property type="evidence" value="ECO:0007669"/>
    <property type="project" value="UniProtKB-KW"/>
</dbReference>
<keyword evidence="5" id="KW-0378">Hydrolase</keyword>